<proteinExistence type="predicted"/>
<dbReference type="AlphaFoldDB" id="A0A445ERF9"/>
<dbReference type="STRING" id="3818.A0A445ERF9"/>
<protein>
    <submittedName>
        <fullName evidence="1">Uncharacterized protein</fullName>
    </submittedName>
</protein>
<keyword evidence="2" id="KW-1185">Reference proteome</keyword>
<comment type="caution">
    <text evidence="1">The sequence shown here is derived from an EMBL/GenBank/DDBJ whole genome shotgun (WGS) entry which is preliminary data.</text>
</comment>
<dbReference type="Proteomes" id="UP000289738">
    <property type="component" value="Chromosome A01"/>
</dbReference>
<organism evidence="1 2">
    <name type="scientific">Arachis hypogaea</name>
    <name type="common">Peanut</name>
    <dbReference type="NCBI Taxonomy" id="3818"/>
    <lineage>
        <taxon>Eukaryota</taxon>
        <taxon>Viridiplantae</taxon>
        <taxon>Streptophyta</taxon>
        <taxon>Embryophyta</taxon>
        <taxon>Tracheophyta</taxon>
        <taxon>Spermatophyta</taxon>
        <taxon>Magnoliopsida</taxon>
        <taxon>eudicotyledons</taxon>
        <taxon>Gunneridae</taxon>
        <taxon>Pentapetalae</taxon>
        <taxon>rosids</taxon>
        <taxon>fabids</taxon>
        <taxon>Fabales</taxon>
        <taxon>Fabaceae</taxon>
        <taxon>Papilionoideae</taxon>
        <taxon>50 kb inversion clade</taxon>
        <taxon>dalbergioids sensu lato</taxon>
        <taxon>Dalbergieae</taxon>
        <taxon>Pterocarpus clade</taxon>
        <taxon>Arachis</taxon>
    </lineage>
</organism>
<gene>
    <name evidence="1" type="ORF">Ahy_A01g002781</name>
</gene>
<reference evidence="1 2" key="1">
    <citation type="submission" date="2019-01" db="EMBL/GenBank/DDBJ databases">
        <title>Sequencing of cultivated peanut Arachis hypogaea provides insights into genome evolution and oil improvement.</title>
        <authorList>
            <person name="Chen X."/>
        </authorList>
    </citation>
    <scope>NUCLEOTIDE SEQUENCE [LARGE SCALE GENOMIC DNA]</scope>
    <source>
        <strain evidence="2">cv. Fuhuasheng</strain>
        <tissue evidence="1">Leaves</tissue>
    </source>
</reference>
<dbReference type="Gene3D" id="2.20.25.690">
    <property type="match status" value="1"/>
</dbReference>
<evidence type="ECO:0000313" key="1">
    <source>
        <dbReference type="EMBL" id="RYR78049.1"/>
    </source>
</evidence>
<sequence>MNETTFLASHMPNKEIAVDRFLQDYPNYDGCGVLIAIFVSYDSASLFNYSICMFTNFGVDPAAAGLQVTLDEKPKILDVINCGDVDTSKVVKADADGCICGASGASLINNTSWKNPSGEWHIGYKFVYELFIEELTSCLKVESQS</sequence>
<dbReference type="EMBL" id="SDMP01000001">
    <property type="protein sequence ID" value="RYR78049.1"/>
    <property type="molecule type" value="Genomic_DNA"/>
</dbReference>
<evidence type="ECO:0000313" key="2">
    <source>
        <dbReference type="Proteomes" id="UP000289738"/>
    </source>
</evidence>
<accession>A0A445ERF9</accession>
<name>A0A445ERF9_ARAHY</name>